<reference evidence="2" key="1">
    <citation type="submission" date="2022-12" db="EMBL/GenBank/DDBJ databases">
        <authorList>
            <person name="Petersen C."/>
        </authorList>
    </citation>
    <scope>NUCLEOTIDE SEQUENCE</scope>
    <source>
        <strain evidence="2">IBT 29677</strain>
    </source>
</reference>
<accession>A0A9X0B9R4</accession>
<name>A0A9X0B9R4_9EURO</name>
<proteinExistence type="predicted"/>
<keyword evidence="1" id="KW-0732">Signal</keyword>
<gene>
    <name evidence="2" type="ORF">N7509_005149</name>
</gene>
<keyword evidence="3" id="KW-1185">Reference proteome</keyword>
<reference evidence="2" key="2">
    <citation type="journal article" date="2023" name="IMA Fungus">
        <title>Comparative genomic study of the Penicillium genus elucidates a diverse pangenome and 15 lateral gene transfer events.</title>
        <authorList>
            <person name="Petersen C."/>
            <person name="Sorensen T."/>
            <person name="Nielsen M.R."/>
            <person name="Sondergaard T.E."/>
            <person name="Sorensen J.L."/>
            <person name="Fitzpatrick D.A."/>
            <person name="Frisvad J.C."/>
            <person name="Nielsen K.L."/>
        </authorList>
    </citation>
    <scope>NUCLEOTIDE SEQUENCE</scope>
    <source>
        <strain evidence="2">IBT 29677</strain>
    </source>
</reference>
<sequence>MHFSFPTTAGILALSATIAQATTFHNKDTAYTINVAQKDGSTSYVGPSSSIEISDGWAYIRVCQPQKAGDWFVCRPGEVAWPDWYGEVFWYLGGLTDASVAKIQKKVANGFWGWN</sequence>
<organism evidence="2 3">
    <name type="scientific">Penicillium cosmopolitanum</name>
    <dbReference type="NCBI Taxonomy" id="1131564"/>
    <lineage>
        <taxon>Eukaryota</taxon>
        <taxon>Fungi</taxon>
        <taxon>Dikarya</taxon>
        <taxon>Ascomycota</taxon>
        <taxon>Pezizomycotina</taxon>
        <taxon>Eurotiomycetes</taxon>
        <taxon>Eurotiomycetidae</taxon>
        <taxon>Eurotiales</taxon>
        <taxon>Aspergillaceae</taxon>
        <taxon>Penicillium</taxon>
    </lineage>
</organism>
<feature type="chain" id="PRO_5040932740" evidence="1">
    <location>
        <begin position="22"/>
        <end position="115"/>
    </location>
</feature>
<evidence type="ECO:0000256" key="1">
    <source>
        <dbReference type="SAM" id="SignalP"/>
    </source>
</evidence>
<comment type="caution">
    <text evidence="2">The sequence shown here is derived from an EMBL/GenBank/DDBJ whole genome shotgun (WGS) entry which is preliminary data.</text>
</comment>
<dbReference type="EMBL" id="JAPZBU010000006">
    <property type="protein sequence ID" value="KAJ5397036.1"/>
    <property type="molecule type" value="Genomic_DNA"/>
</dbReference>
<dbReference type="OrthoDB" id="4307176at2759"/>
<protein>
    <submittedName>
        <fullName evidence="2">Uncharacterized protein</fullName>
    </submittedName>
</protein>
<feature type="signal peptide" evidence="1">
    <location>
        <begin position="1"/>
        <end position="21"/>
    </location>
</feature>
<evidence type="ECO:0000313" key="2">
    <source>
        <dbReference type="EMBL" id="KAJ5397036.1"/>
    </source>
</evidence>
<dbReference type="Proteomes" id="UP001147747">
    <property type="component" value="Unassembled WGS sequence"/>
</dbReference>
<dbReference type="GeneID" id="81368766"/>
<dbReference type="RefSeq" id="XP_056489088.1">
    <property type="nucleotide sequence ID" value="XM_056629786.1"/>
</dbReference>
<dbReference type="AlphaFoldDB" id="A0A9X0B9R4"/>
<evidence type="ECO:0000313" key="3">
    <source>
        <dbReference type="Proteomes" id="UP001147747"/>
    </source>
</evidence>